<evidence type="ECO:0000256" key="6">
    <source>
        <dbReference type="PIRNR" id="PIRNR000139"/>
    </source>
</evidence>
<dbReference type="EMBL" id="VDGI01000002">
    <property type="protein sequence ID" value="TQR21339.1"/>
    <property type="molecule type" value="Genomic_DNA"/>
</dbReference>
<keyword evidence="3" id="KW-0677">Repeat</keyword>
<dbReference type="InterPro" id="IPR012257">
    <property type="entry name" value="Glc_ox_4Fe-4S"/>
</dbReference>
<dbReference type="Gene3D" id="1.10.1060.10">
    <property type="entry name" value="Alpha-helical ferredoxin"/>
    <property type="match status" value="1"/>
</dbReference>
<evidence type="ECO:0000256" key="1">
    <source>
        <dbReference type="ARBA" id="ARBA00022485"/>
    </source>
</evidence>
<dbReference type="PROSITE" id="PS00198">
    <property type="entry name" value="4FE4S_FER_1"/>
    <property type="match status" value="2"/>
</dbReference>
<dbReference type="InterPro" id="IPR017896">
    <property type="entry name" value="4Fe4S_Fe-S-bd"/>
</dbReference>
<comment type="cofactor">
    <cofactor evidence="6">
        <name>[4Fe-4S] cluster</name>
        <dbReference type="ChEBI" id="CHEBI:49883"/>
    </cofactor>
    <text evidence="6">Binds 2 [4Fe-4S] clusters.</text>
</comment>
<evidence type="ECO:0000256" key="2">
    <source>
        <dbReference type="ARBA" id="ARBA00022723"/>
    </source>
</evidence>
<proteinExistence type="predicted"/>
<keyword evidence="6" id="KW-0249">Electron transport</keyword>
<dbReference type="InterPro" id="IPR009051">
    <property type="entry name" value="Helical_ferredxn"/>
</dbReference>
<dbReference type="PROSITE" id="PS51379">
    <property type="entry name" value="4FE4S_FER_2"/>
    <property type="match status" value="2"/>
</dbReference>
<gene>
    <name evidence="8" type="ORF">FG384_03810</name>
</gene>
<feature type="domain" description="4Fe-4S ferredoxin-type" evidence="7">
    <location>
        <begin position="13"/>
        <end position="45"/>
    </location>
</feature>
<name>A0A544TV73_9BACI</name>
<dbReference type="PANTHER" id="PTHR32479:SF17">
    <property type="entry name" value="GLYCOLATE OXIDASE IRON-SULFUR SUBUNIT"/>
    <property type="match status" value="1"/>
</dbReference>
<dbReference type="GO" id="GO:0019154">
    <property type="term" value="F:glycolate dehydrogenase activity"/>
    <property type="evidence" value="ECO:0007669"/>
    <property type="project" value="UniProtKB-EC"/>
</dbReference>
<keyword evidence="2 6" id="KW-0479">Metal-binding</keyword>
<dbReference type="InterPro" id="IPR017900">
    <property type="entry name" value="4Fe4S_Fe_S_CS"/>
</dbReference>
<sequence>MTTALQEKMQQAFVTHVDDDRLMDCMRCGFCLPACPTYIHSGFDETQSPRGRIALMKAIRDGQIMWDGSVEESFDLCLGCRACEPACPAGVQYGTLIEETREAILSVKPQSLKEKVVRKGAFDNLFADQKKMQQAVNLVTFYQKSGLQKVVRKIGFLELFPPFMKEMESVLPIPAKRKKPENERAKVKVKVAFFAGCLMDTLFNETNRNTIAILEKLGCEVLIPENQQCCGALHGHSGELEKSKRNAIANIKAFELDEIDFIVNNAGGCGAFLGEYDKLLSNDPILFEKAKQFTAKQIDISSLLIKLGIVDYLEKLPVSSSLGLVTYQDSCHLRNVTGVKDEPRDILKAVQDCKYVELPNADLCCGSAGIYNLLQPKMASLLLESKMQKVKEVSASTVITTNPGCLLQMKVGIEREGLSTTTQALHLVDFIYGKMFYQ</sequence>
<feature type="domain" description="4Fe-4S ferredoxin-type" evidence="7">
    <location>
        <begin position="68"/>
        <end position="99"/>
    </location>
</feature>
<evidence type="ECO:0000259" key="7">
    <source>
        <dbReference type="PROSITE" id="PS51379"/>
    </source>
</evidence>
<keyword evidence="4 6" id="KW-0408">Iron</keyword>
<evidence type="ECO:0000256" key="4">
    <source>
        <dbReference type="ARBA" id="ARBA00023004"/>
    </source>
</evidence>
<dbReference type="PIRSF" id="PIRSF000139">
    <property type="entry name" value="Glc_ox_4Fe-4S"/>
    <property type="match status" value="1"/>
</dbReference>
<dbReference type="InterPro" id="IPR004017">
    <property type="entry name" value="Cys_rich_dom"/>
</dbReference>
<evidence type="ECO:0000313" key="8">
    <source>
        <dbReference type="EMBL" id="TQR21339.1"/>
    </source>
</evidence>
<dbReference type="Proteomes" id="UP000316626">
    <property type="component" value="Unassembled WGS sequence"/>
</dbReference>
<dbReference type="RefSeq" id="WP_142641231.1">
    <property type="nucleotide sequence ID" value="NZ_VDGI01000002.1"/>
</dbReference>
<dbReference type="SUPFAM" id="SSF46548">
    <property type="entry name" value="alpha-helical ferredoxin"/>
    <property type="match status" value="1"/>
</dbReference>
<dbReference type="AlphaFoldDB" id="A0A544TV73"/>
<keyword evidence="9" id="KW-1185">Reference proteome</keyword>
<dbReference type="GO" id="GO:0051539">
    <property type="term" value="F:4 iron, 4 sulfur cluster binding"/>
    <property type="evidence" value="ECO:0007669"/>
    <property type="project" value="UniProtKB-UniRule"/>
</dbReference>
<protein>
    <recommendedName>
        <fullName evidence="6">Glycolate oxidase iron-sulfur subunit</fullName>
        <ecNumber evidence="6">1.1.99.14</ecNumber>
    </recommendedName>
</protein>
<comment type="catalytic activity">
    <reaction evidence="6">
        <text>glycolate + A = glyoxylate + AH2</text>
        <dbReference type="Rhea" id="RHEA:21264"/>
        <dbReference type="ChEBI" id="CHEBI:13193"/>
        <dbReference type="ChEBI" id="CHEBI:17499"/>
        <dbReference type="ChEBI" id="CHEBI:29805"/>
        <dbReference type="ChEBI" id="CHEBI:36655"/>
        <dbReference type="EC" id="1.1.99.14"/>
    </reaction>
</comment>
<evidence type="ECO:0000313" key="9">
    <source>
        <dbReference type="Proteomes" id="UP000316626"/>
    </source>
</evidence>
<organism evidence="8 9">
    <name type="scientific">Psychrobacillus vulpis</name>
    <dbReference type="NCBI Taxonomy" id="2325572"/>
    <lineage>
        <taxon>Bacteria</taxon>
        <taxon>Bacillati</taxon>
        <taxon>Bacillota</taxon>
        <taxon>Bacilli</taxon>
        <taxon>Bacillales</taxon>
        <taxon>Bacillaceae</taxon>
        <taxon>Psychrobacillus</taxon>
    </lineage>
</organism>
<keyword evidence="5 6" id="KW-0411">Iron-sulfur</keyword>
<keyword evidence="1 6" id="KW-0004">4Fe-4S</keyword>
<dbReference type="Pfam" id="PF13183">
    <property type="entry name" value="Fer4_8"/>
    <property type="match status" value="1"/>
</dbReference>
<keyword evidence="6" id="KW-0813">Transport</keyword>
<comment type="catalytic activity">
    <reaction evidence="6">
        <text>(R)-lactate + A = pyruvate + AH2</text>
        <dbReference type="Rhea" id="RHEA:15089"/>
        <dbReference type="ChEBI" id="CHEBI:13193"/>
        <dbReference type="ChEBI" id="CHEBI:15361"/>
        <dbReference type="ChEBI" id="CHEBI:16004"/>
        <dbReference type="ChEBI" id="CHEBI:17499"/>
    </reaction>
</comment>
<dbReference type="GO" id="GO:0046872">
    <property type="term" value="F:metal ion binding"/>
    <property type="evidence" value="ECO:0007669"/>
    <property type="project" value="UniProtKB-UniRule"/>
</dbReference>
<reference evidence="8 9" key="1">
    <citation type="submission" date="2019-06" db="EMBL/GenBank/DDBJ databases">
        <title>Psychrobacillus vulpis sp. nov., a new species isolated from feces of a red fox that inhabits in The Tablas de Daimiel Natural Park, Albacete, Spain.</title>
        <authorList>
            <person name="Rodriguez M."/>
            <person name="Reina J.C."/>
            <person name="Bejar V."/>
            <person name="Llamas I."/>
        </authorList>
    </citation>
    <scope>NUCLEOTIDE SEQUENCE [LARGE SCALE GENOMIC DNA]</scope>
    <source>
        <strain evidence="8 9">Z8</strain>
    </source>
</reference>
<evidence type="ECO:0000256" key="3">
    <source>
        <dbReference type="ARBA" id="ARBA00022737"/>
    </source>
</evidence>
<dbReference type="OrthoDB" id="9770306at2"/>
<comment type="function">
    <text evidence="6">Component of a complex that catalyzes the oxidation of glycolate to glyoxylate.</text>
</comment>
<dbReference type="EC" id="1.1.99.14" evidence="6"/>
<accession>A0A544TV73</accession>
<dbReference type="PANTHER" id="PTHR32479">
    <property type="entry name" value="GLYCOLATE OXIDASE IRON-SULFUR SUBUNIT"/>
    <property type="match status" value="1"/>
</dbReference>
<dbReference type="Pfam" id="PF02754">
    <property type="entry name" value="CCG"/>
    <property type="match status" value="2"/>
</dbReference>
<comment type="caution">
    <text evidence="8">The sequence shown here is derived from an EMBL/GenBank/DDBJ whole genome shotgun (WGS) entry which is preliminary data.</text>
</comment>
<evidence type="ECO:0000256" key="5">
    <source>
        <dbReference type="ARBA" id="ARBA00023014"/>
    </source>
</evidence>